<feature type="domain" description="Alpha/beta hydrolase fold-3" evidence="3">
    <location>
        <begin position="119"/>
        <end position="338"/>
    </location>
</feature>
<evidence type="ECO:0000256" key="1">
    <source>
        <dbReference type="ARBA" id="ARBA00022801"/>
    </source>
</evidence>
<dbReference type="EMBL" id="JAKELL010000359">
    <property type="protein sequence ID" value="KAH8977130.1"/>
    <property type="molecule type" value="Genomic_DNA"/>
</dbReference>
<evidence type="ECO:0000313" key="5">
    <source>
        <dbReference type="Proteomes" id="UP001201163"/>
    </source>
</evidence>
<dbReference type="PANTHER" id="PTHR48081:SF31">
    <property type="entry name" value="STERYL ACETYL HYDROLASE MUG81-RELATED"/>
    <property type="match status" value="1"/>
</dbReference>
<gene>
    <name evidence="4" type="ORF">EDB92DRAFT_1958739</name>
</gene>
<protein>
    <submittedName>
        <fullName evidence="4">Alpha/beta-hydrolase</fullName>
    </submittedName>
</protein>
<dbReference type="Gene3D" id="3.40.50.1820">
    <property type="entry name" value="alpha/beta hydrolase"/>
    <property type="match status" value="1"/>
</dbReference>
<feature type="transmembrane region" description="Helical" evidence="2">
    <location>
        <begin position="117"/>
        <end position="137"/>
    </location>
</feature>
<dbReference type="GO" id="GO:0016787">
    <property type="term" value="F:hydrolase activity"/>
    <property type="evidence" value="ECO:0007669"/>
    <property type="project" value="UniProtKB-KW"/>
</dbReference>
<evidence type="ECO:0000313" key="4">
    <source>
        <dbReference type="EMBL" id="KAH8977130.1"/>
    </source>
</evidence>
<dbReference type="AlphaFoldDB" id="A0AAD4L490"/>
<dbReference type="InterPro" id="IPR029058">
    <property type="entry name" value="AB_hydrolase_fold"/>
</dbReference>
<reference evidence="4" key="1">
    <citation type="submission" date="2022-01" db="EMBL/GenBank/DDBJ databases">
        <title>Comparative genomics reveals a dynamic genome evolution in the ectomycorrhizal milk-cap (Lactarius) mushrooms.</title>
        <authorList>
            <consortium name="DOE Joint Genome Institute"/>
            <person name="Lebreton A."/>
            <person name="Tang N."/>
            <person name="Kuo A."/>
            <person name="LaButti K."/>
            <person name="Drula E."/>
            <person name="Barry K."/>
            <person name="Clum A."/>
            <person name="Lipzen A."/>
            <person name="Mousain D."/>
            <person name="Ng V."/>
            <person name="Wang R."/>
            <person name="Wang X."/>
            <person name="Dai Y."/>
            <person name="Henrissat B."/>
            <person name="Grigoriev I.V."/>
            <person name="Guerin-Laguette A."/>
            <person name="Yu F."/>
            <person name="Martin F.M."/>
        </authorList>
    </citation>
    <scope>NUCLEOTIDE SEQUENCE</scope>
    <source>
        <strain evidence="4">QP</strain>
    </source>
</reference>
<dbReference type="Proteomes" id="UP001201163">
    <property type="component" value="Unassembled WGS sequence"/>
</dbReference>
<organism evidence="4 5">
    <name type="scientific">Lactarius akahatsu</name>
    <dbReference type="NCBI Taxonomy" id="416441"/>
    <lineage>
        <taxon>Eukaryota</taxon>
        <taxon>Fungi</taxon>
        <taxon>Dikarya</taxon>
        <taxon>Basidiomycota</taxon>
        <taxon>Agaricomycotina</taxon>
        <taxon>Agaricomycetes</taxon>
        <taxon>Russulales</taxon>
        <taxon>Russulaceae</taxon>
        <taxon>Lactarius</taxon>
    </lineage>
</organism>
<comment type="caution">
    <text evidence="4">The sequence shown here is derived from an EMBL/GenBank/DDBJ whole genome shotgun (WGS) entry which is preliminary data.</text>
</comment>
<keyword evidence="5" id="KW-1185">Reference proteome</keyword>
<proteinExistence type="predicted"/>
<dbReference type="SUPFAM" id="SSF53474">
    <property type="entry name" value="alpha/beta-Hydrolases"/>
    <property type="match status" value="1"/>
</dbReference>
<keyword evidence="2" id="KW-1133">Transmembrane helix</keyword>
<sequence>MSQSTLSNDESFRSLTLGEKLWLVPIFLKLPFAIAVGIFRGNKGRSWSRSANVALTRYLFDHEWEIHTLRSFIGVTTSQMYRTWARSVKQEVLTDELPEGAKLHWIGPRRDASHHKVFLYFHGGGYVLPAGASYFPFLHSLQKVLSADIGEVGVVALEYSLAPDSPVPTQLRQANAALTHLLQKGIPPSNIVIGGDSAGGNLTLQLTSHILRPLPSIPAPPALTQPLAGALLISPWVAYSIDAPSYARNEGKDLIFSRSYKFMGDLVRLGVTPELKHHVEPAAAPADWWSGLDRVYPRILITAGEHEGLFDQIIDVSRIIGQHVKDMTTVIEPGGIHEDMIIKFAVGQGGNGRDYDATVAFLTSSFRGRN</sequence>
<evidence type="ECO:0000256" key="2">
    <source>
        <dbReference type="SAM" id="Phobius"/>
    </source>
</evidence>
<dbReference type="InterPro" id="IPR050300">
    <property type="entry name" value="GDXG_lipolytic_enzyme"/>
</dbReference>
<evidence type="ECO:0000259" key="3">
    <source>
        <dbReference type="Pfam" id="PF07859"/>
    </source>
</evidence>
<dbReference type="Pfam" id="PF07859">
    <property type="entry name" value="Abhydrolase_3"/>
    <property type="match status" value="1"/>
</dbReference>
<keyword evidence="1" id="KW-0378">Hydrolase</keyword>
<accession>A0AAD4L490</accession>
<dbReference type="InterPro" id="IPR013094">
    <property type="entry name" value="AB_hydrolase_3"/>
</dbReference>
<keyword evidence="2" id="KW-0812">Transmembrane</keyword>
<feature type="transmembrane region" description="Helical" evidence="2">
    <location>
        <begin position="20"/>
        <end position="39"/>
    </location>
</feature>
<name>A0AAD4L490_9AGAM</name>
<keyword evidence="2" id="KW-0472">Membrane</keyword>
<dbReference type="PANTHER" id="PTHR48081">
    <property type="entry name" value="AB HYDROLASE SUPERFAMILY PROTEIN C4A8.06C"/>
    <property type="match status" value="1"/>
</dbReference>